<dbReference type="PANTHER" id="PTHR48081">
    <property type="entry name" value="AB HYDROLASE SUPERFAMILY PROTEIN C4A8.06C"/>
    <property type="match status" value="1"/>
</dbReference>
<dbReference type="InterPro" id="IPR008183">
    <property type="entry name" value="Aldose_1/G6P_1-epimerase"/>
</dbReference>
<dbReference type="Gene3D" id="3.40.50.1820">
    <property type="entry name" value="alpha/beta hydrolase"/>
    <property type="match status" value="1"/>
</dbReference>
<dbReference type="GO" id="GO:0030246">
    <property type="term" value="F:carbohydrate binding"/>
    <property type="evidence" value="ECO:0007669"/>
    <property type="project" value="InterPro"/>
</dbReference>
<dbReference type="GO" id="GO:0016853">
    <property type="term" value="F:isomerase activity"/>
    <property type="evidence" value="ECO:0007669"/>
    <property type="project" value="InterPro"/>
</dbReference>
<dbReference type="InterPro" id="IPR011013">
    <property type="entry name" value="Gal_mutarotase_sf_dom"/>
</dbReference>
<dbReference type="InterPro" id="IPR033140">
    <property type="entry name" value="Lipase_GDXG_put_SER_AS"/>
</dbReference>
<reference evidence="6" key="1">
    <citation type="submission" date="2016-10" db="EMBL/GenBank/DDBJ databases">
        <authorList>
            <person name="Varghese N."/>
            <person name="Submissions S."/>
        </authorList>
    </citation>
    <scope>NUCLEOTIDE SEQUENCE [LARGE SCALE GENOMIC DNA]</scope>
    <source>
        <strain evidence="6">DSM 45843</strain>
    </source>
</reference>
<gene>
    <name evidence="5" type="ORF">SAMN05660199_03493</name>
</gene>
<dbReference type="RefSeq" id="WP_207500701.1">
    <property type="nucleotide sequence ID" value="NZ_FNIR01000011.1"/>
</dbReference>
<dbReference type="PROSITE" id="PS01174">
    <property type="entry name" value="LIPASE_GDXG_SER"/>
    <property type="match status" value="1"/>
</dbReference>
<evidence type="ECO:0000313" key="5">
    <source>
        <dbReference type="EMBL" id="SDP25529.1"/>
    </source>
</evidence>
<dbReference type="GO" id="GO:0005975">
    <property type="term" value="P:carbohydrate metabolic process"/>
    <property type="evidence" value="ECO:0007669"/>
    <property type="project" value="InterPro"/>
</dbReference>
<evidence type="ECO:0000256" key="2">
    <source>
        <dbReference type="ARBA" id="ARBA00022801"/>
    </source>
</evidence>
<dbReference type="PROSITE" id="PS01173">
    <property type="entry name" value="LIPASE_GDXG_HIS"/>
    <property type="match status" value="1"/>
</dbReference>
<dbReference type="Pfam" id="PF07859">
    <property type="entry name" value="Abhydrolase_3"/>
    <property type="match status" value="1"/>
</dbReference>
<dbReference type="InterPro" id="IPR013094">
    <property type="entry name" value="AB_hydrolase_3"/>
</dbReference>
<accession>A0A1H0R8N2</accession>
<dbReference type="PANTHER" id="PTHR48081:SF8">
    <property type="entry name" value="ALPHA_BETA HYDROLASE FOLD-3 DOMAIN-CONTAINING PROTEIN-RELATED"/>
    <property type="match status" value="1"/>
</dbReference>
<name>A0A1H0R8N2_9ACTN</name>
<dbReference type="STRING" id="1052260.SAMN05660199_03493"/>
<feature type="domain" description="Alpha/beta hydrolase fold-3" evidence="4">
    <location>
        <begin position="86"/>
        <end position="283"/>
    </location>
</feature>
<dbReference type="GO" id="GO:0016787">
    <property type="term" value="F:hydrolase activity"/>
    <property type="evidence" value="ECO:0007669"/>
    <property type="project" value="UniProtKB-KW"/>
</dbReference>
<dbReference type="InterPro" id="IPR002168">
    <property type="entry name" value="Lipase_GDXG_HIS_AS"/>
</dbReference>
<organism evidence="5 6">
    <name type="scientific">Klenkia soli</name>
    <dbReference type="NCBI Taxonomy" id="1052260"/>
    <lineage>
        <taxon>Bacteria</taxon>
        <taxon>Bacillati</taxon>
        <taxon>Actinomycetota</taxon>
        <taxon>Actinomycetes</taxon>
        <taxon>Geodermatophilales</taxon>
        <taxon>Geodermatophilaceae</taxon>
        <taxon>Klenkia</taxon>
    </lineage>
</organism>
<evidence type="ECO:0000259" key="4">
    <source>
        <dbReference type="Pfam" id="PF07859"/>
    </source>
</evidence>
<dbReference type="AlphaFoldDB" id="A0A1H0R8N2"/>
<comment type="similarity">
    <text evidence="1">Belongs to the 'GDXG' lipolytic enzyme family.</text>
</comment>
<evidence type="ECO:0000256" key="3">
    <source>
        <dbReference type="PROSITE-ProRule" id="PRU10038"/>
    </source>
</evidence>
<feature type="active site" evidence="3">
    <location>
        <position position="159"/>
    </location>
</feature>
<evidence type="ECO:0000313" key="6">
    <source>
        <dbReference type="Proteomes" id="UP000199088"/>
    </source>
</evidence>
<dbReference type="Gene3D" id="2.70.98.10">
    <property type="match status" value="1"/>
</dbReference>
<dbReference type="EMBL" id="FNIR01000011">
    <property type="protein sequence ID" value="SDP25529.1"/>
    <property type="molecule type" value="Genomic_DNA"/>
</dbReference>
<dbReference type="InterPro" id="IPR014718">
    <property type="entry name" value="GH-type_carb-bd"/>
</dbReference>
<dbReference type="SUPFAM" id="SSF53474">
    <property type="entry name" value="alpha/beta-Hydrolases"/>
    <property type="match status" value="1"/>
</dbReference>
<keyword evidence="2" id="KW-0378">Hydrolase</keyword>
<sequence>MPIDPHFVPFLQRLAELGATPLVSGDAAVDRQRYRALSLARRGEGYRPEPVADVEDRTIAGPGGDLGVRIYRSGLGRVGGQTRPVVVWLHGGGWAVGDLDTHDPVCRAVANRLGATVLAVDYRLAPEHPHPAPLEDCLAAVRWAAHRWPTAPLVVAGDSAGAGLAAGVALRCRDEDGPVLAAQLLAYPGLDPAMTMPSVEENGTGLFLERSDMRQFWDWYLPDGADASVAPLGTDFTGLPPAVVATAEFDPLRDEGDTYAVELAAAGVHVVHLPGPGLVHGYFGLTEIAPAAAVRRAEVLDVLADLLGTPGVGPDEEAWPTTEPLGAWLERGAARVAVDLRGGGLRRLAVGDWDVLDGYPTGVVPKGRRGGLLLPWPNRLRDGRWSWAGADLQLDVTAEGSAMHGLLSWQPFSVLARTQDTVTVGTVLEPRSGYPFRLAVALDYRLDPGRLTVTVRVRNAGTHDAPFGVGMHPYLHVGSDEDGDVGAADLDVPASTSLDLDGGLPTGGRRPFDGAVGTIGDRALDDALTDLTRDDDGWARVRLRGPAGALELAVDRSWPWLQVYTGDTLPAGQRRRSLAVEPMTCPPNALADGADLVVLAPEQTWSGSWTLSWTPAG</sequence>
<dbReference type="SUPFAM" id="SSF74650">
    <property type="entry name" value="Galactose mutarotase-like"/>
    <property type="match status" value="1"/>
</dbReference>
<dbReference type="Proteomes" id="UP000199088">
    <property type="component" value="Unassembled WGS sequence"/>
</dbReference>
<dbReference type="Pfam" id="PF01263">
    <property type="entry name" value="Aldose_epim"/>
    <property type="match status" value="1"/>
</dbReference>
<dbReference type="InterPro" id="IPR029058">
    <property type="entry name" value="AB_hydrolase_fold"/>
</dbReference>
<protein>
    <submittedName>
        <fullName evidence="5">Acetyl esterase/lipase</fullName>
    </submittedName>
</protein>
<dbReference type="InterPro" id="IPR050300">
    <property type="entry name" value="GDXG_lipolytic_enzyme"/>
</dbReference>
<evidence type="ECO:0000256" key="1">
    <source>
        <dbReference type="ARBA" id="ARBA00010515"/>
    </source>
</evidence>
<proteinExistence type="inferred from homology"/>
<keyword evidence="6" id="KW-1185">Reference proteome</keyword>